<dbReference type="InterPro" id="IPR012340">
    <property type="entry name" value="NA-bd_OB-fold"/>
</dbReference>
<dbReference type="Proteomes" id="UP000326877">
    <property type="component" value="Unassembled WGS sequence"/>
</dbReference>
<feature type="compositionally biased region" description="Polar residues" evidence="1">
    <location>
        <begin position="438"/>
        <end position="450"/>
    </location>
</feature>
<dbReference type="SUPFAM" id="SSF50249">
    <property type="entry name" value="Nucleic acid-binding proteins"/>
    <property type="match status" value="1"/>
</dbReference>
<dbReference type="Pfam" id="PF02765">
    <property type="entry name" value="POT1"/>
    <property type="match status" value="1"/>
</dbReference>
<name>A0A5N7CFK1_PETAA</name>
<feature type="compositionally biased region" description="Basic and acidic residues" evidence="1">
    <location>
        <begin position="900"/>
        <end position="921"/>
    </location>
</feature>
<dbReference type="OrthoDB" id="5363079at2759"/>
<feature type="compositionally biased region" description="Acidic residues" evidence="1">
    <location>
        <begin position="799"/>
        <end position="833"/>
    </location>
</feature>
<feature type="domain" description="Telomeric single stranded DNA binding POT1/Cdc13" evidence="2">
    <location>
        <begin position="1162"/>
        <end position="1294"/>
    </location>
</feature>
<reference evidence="3" key="1">
    <citation type="submission" date="2019-04" db="EMBL/GenBank/DDBJ databases">
        <title>Friends and foes A comparative genomics studyof 23 Aspergillus species from section Flavi.</title>
        <authorList>
            <consortium name="DOE Joint Genome Institute"/>
            <person name="Kjaerbolling I."/>
            <person name="Vesth T."/>
            <person name="Frisvad J.C."/>
            <person name="Nybo J.L."/>
            <person name="Theobald S."/>
            <person name="Kildgaard S."/>
            <person name="Isbrandt T."/>
            <person name="Kuo A."/>
            <person name="Sato A."/>
            <person name="Lyhne E.K."/>
            <person name="Kogle M.E."/>
            <person name="Wiebenga A."/>
            <person name="Kun R.S."/>
            <person name="Lubbers R.J."/>
            <person name="Makela M.R."/>
            <person name="Barry K."/>
            <person name="Chovatia M."/>
            <person name="Clum A."/>
            <person name="Daum C."/>
            <person name="Haridas S."/>
            <person name="He G."/>
            <person name="LaButti K."/>
            <person name="Lipzen A."/>
            <person name="Mondo S."/>
            <person name="Riley R."/>
            <person name="Salamov A."/>
            <person name="Simmons B.A."/>
            <person name="Magnuson J.K."/>
            <person name="Henrissat B."/>
            <person name="Mortensen U.H."/>
            <person name="Larsen T.O."/>
            <person name="Devries R.P."/>
            <person name="Grigoriev I.V."/>
            <person name="Machida M."/>
            <person name="Baker S.E."/>
            <person name="Andersen M.R."/>
        </authorList>
    </citation>
    <scope>NUCLEOTIDE SEQUENCE [LARGE SCALE GENOMIC DNA]</scope>
    <source>
        <strain evidence="3">IBT 14317</strain>
    </source>
</reference>
<evidence type="ECO:0000259" key="2">
    <source>
        <dbReference type="SMART" id="SM00976"/>
    </source>
</evidence>
<evidence type="ECO:0000256" key="1">
    <source>
        <dbReference type="SAM" id="MobiDB-lite"/>
    </source>
</evidence>
<feature type="compositionally biased region" description="Acidic residues" evidence="1">
    <location>
        <begin position="668"/>
        <end position="726"/>
    </location>
</feature>
<dbReference type="SMART" id="SM00976">
    <property type="entry name" value="Telo_bind"/>
    <property type="match status" value="1"/>
</dbReference>
<organism evidence="3">
    <name type="scientific">Petromyces alliaceus</name>
    <name type="common">Aspergillus alliaceus</name>
    <dbReference type="NCBI Taxonomy" id="209559"/>
    <lineage>
        <taxon>Eukaryota</taxon>
        <taxon>Fungi</taxon>
        <taxon>Dikarya</taxon>
        <taxon>Ascomycota</taxon>
        <taxon>Pezizomycotina</taxon>
        <taxon>Eurotiomycetes</taxon>
        <taxon>Eurotiomycetidae</taxon>
        <taxon>Eurotiales</taxon>
        <taxon>Aspergillaceae</taxon>
        <taxon>Aspergillus</taxon>
        <taxon>Aspergillus subgen. Circumdati</taxon>
    </lineage>
</organism>
<sequence>MDAHEQSPISEPLRASRIPIAQLSPTLEDFSRSSIHACVTLIWPYSSSTKSLSLLLAEPDFRLRHSNGQIKAVFHGPIAESVAQSRIGIGDSVYLDLAGARFSNCVAAIGTPGKSVAWDVHFDDRVSLEIWRSSKHVLTVKVDPPSPPLPNNDTTIAAPVTPVAKGYAQLDRNGSIGGLESWQSPAFRDRSRTYLSGLADSVLDPFTEEDGFVPGKGRKRPRFSMQNSQWRVIDEPESPGERGEVLDWTHIFDEDWRSELDTCQEDTAEKEVKPEVKPPGTPGIENTSIDSENVSFAIPVSKADVTKEDASDSSVTNLEHHIGQATDEIEFPSTGVSRIAELSRGSTKRGFLDYSAHLPIETPRLHPIPSPGLPIPSPLVTMSNSPQGYFTPIAATANSHMIQVPTTLSQEFTGSEIEIPDAQTGTSRTSGYEEKSSASETEAQAVNYSKSKPETNAISIARQSTCQPHAMSSTTVADVSLGKNLKVTAEQGGQPSLHAAEKDTGKADRYVGDADQLNLNSEVQKVSEDQTRNRAQEIESEEHKGETHQGREIVAKDDLKDYGHRLGPTEGGIVTEDSQKARVSEEVEYDTDESEEESTDKLKKLTQYHNLAAESETEPPEEDHGHYSEVGDEGEEESNGQRSEDELEEVFVEEEEEYSEEEQAREVEEVEEIEEEENVESEEEDQVEAGWDDEEGWSEEELEEEAGVEDMYEDEDDEHVEPEIESDQMSVDTPAPKKVHPEVIVLDSDSEDEARPTSQTHPMTSSRQEIRILENESSDYETFTSGTGSLGPGHPENSESLEDEWGEGWSEENSEEEQLIDEDMEEGIVDDEHEQANDEQQKSEQAADEQLYKGRTRDEQAAKGLMGISEGYQMEDEATEEHAGIEREQVSISSTYIRDGASDTEERQMLRRETSQDHEQGGLEYRSNIMVSNEGPTSRRLEMAIDPELQNLEFDREQATKEVEEEHCADSSYAEIRTGEFWKVSEPDQNIDHALVLDGSSSSQVSHGSLGAVLGKPSPMQQLVALGASQLVEIGQRSTEPTAVEVLPTPEHRQEETSVQYQGEVPLALHVEKSLLAGQNVPVIENVEHDDAHLVPVLPEGQHEVKDLSEHGGEGTSASLNGDNAEEVELYSEDKSVRHLDEVHLVGVNRYYPGLRSKLSYFAPLATLVDHYNVLVDTISVVTEVQPVLQAAPGKKDFILTLQLTDQSMAGTTLYAQILRPFKAALPLVEEGDAILLRNFRVKSFNHSIMLASVDTSAWAVFTTLEDKVLVDGPPVEYGSEEQACATDLRQWYQEAGMAMVADNQLQASIDRESREGTPASSTALSDSGSIDSALRDVRGESSLSSRGLRRGKKPHRRITIHELRDGRRYTEVGSPSGKESIHELRDGTVYANL</sequence>
<dbReference type="CDD" id="cd04497">
    <property type="entry name" value="hPOT1_OB1_like"/>
    <property type="match status" value="1"/>
</dbReference>
<dbReference type="EMBL" id="ML735235">
    <property type="protein sequence ID" value="KAE8392637.1"/>
    <property type="molecule type" value="Genomic_DNA"/>
</dbReference>
<feature type="compositionally biased region" description="Basic and acidic residues" evidence="1">
    <location>
        <begin position="1360"/>
        <end position="1371"/>
    </location>
</feature>
<feature type="region of interest" description="Disordered" evidence="1">
    <location>
        <begin position="266"/>
        <end position="288"/>
    </location>
</feature>
<feature type="compositionally biased region" description="Basic and acidic residues" evidence="1">
    <location>
        <begin position="850"/>
        <end position="861"/>
    </location>
</feature>
<proteinExistence type="predicted"/>
<dbReference type="InterPro" id="IPR011564">
    <property type="entry name" value="Telomer_end-bd_POT1/Cdc13"/>
</dbReference>
<gene>
    <name evidence="3" type="ORF">BDV23DRAFT_150786</name>
</gene>
<feature type="region of interest" description="Disordered" evidence="1">
    <location>
        <begin position="521"/>
        <end position="922"/>
    </location>
</feature>
<feature type="compositionally biased region" description="Basic and acidic residues" evidence="1">
    <location>
        <begin position="267"/>
        <end position="276"/>
    </location>
</feature>
<feature type="compositionally biased region" description="Basic and acidic residues" evidence="1">
    <location>
        <begin position="880"/>
        <end position="889"/>
    </location>
</feature>
<feature type="compositionally biased region" description="Polar residues" evidence="1">
    <location>
        <begin position="756"/>
        <end position="767"/>
    </location>
</feature>
<dbReference type="Gene3D" id="2.40.50.140">
    <property type="entry name" value="Nucleic acid-binding proteins"/>
    <property type="match status" value="1"/>
</dbReference>
<dbReference type="GO" id="GO:0003677">
    <property type="term" value="F:DNA binding"/>
    <property type="evidence" value="ECO:0007669"/>
    <property type="project" value="InterPro"/>
</dbReference>
<dbReference type="GO" id="GO:0000781">
    <property type="term" value="C:chromosome, telomeric region"/>
    <property type="evidence" value="ECO:0007669"/>
    <property type="project" value="InterPro"/>
</dbReference>
<feature type="region of interest" description="Disordered" evidence="1">
    <location>
        <begin position="416"/>
        <end position="450"/>
    </location>
</feature>
<dbReference type="GO" id="GO:0000723">
    <property type="term" value="P:telomere maintenance"/>
    <property type="evidence" value="ECO:0007669"/>
    <property type="project" value="InterPro"/>
</dbReference>
<feature type="compositionally biased region" description="Acidic residues" evidence="1">
    <location>
        <begin position="645"/>
        <end position="661"/>
    </location>
</feature>
<feature type="compositionally biased region" description="Basic residues" evidence="1">
    <location>
        <begin position="1348"/>
        <end position="1359"/>
    </location>
</feature>
<feature type="region of interest" description="Disordered" evidence="1">
    <location>
        <begin position="1311"/>
        <end position="1394"/>
    </location>
</feature>
<feature type="compositionally biased region" description="Polar residues" evidence="1">
    <location>
        <begin position="1319"/>
        <end position="1331"/>
    </location>
</feature>
<evidence type="ECO:0000313" key="3">
    <source>
        <dbReference type="EMBL" id="KAE8392637.1"/>
    </source>
</evidence>
<accession>A0A5N7CFK1</accession>
<feature type="compositionally biased region" description="Basic and acidic residues" evidence="1">
    <location>
        <begin position="525"/>
        <end position="564"/>
    </location>
</feature>
<protein>
    <recommendedName>
        <fullName evidence="2">Telomeric single stranded DNA binding POT1/Cdc13 domain-containing protein</fullName>
    </recommendedName>
</protein>
<feature type="compositionally biased region" description="Acidic residues" evidence="1">
    <location>
        <begin position="586"/>
        <end position="598"/>
    </location>
</feature>